<dbReference type="PANTHER" id="PTHR46829">
    <property type="entry name" value="STERILE ALPHA MOTIF DOMAIN-CONTAINING PROTEIN 15"/>
    <property type="match status" value="1"/>
</dbReference>
<dbReference type="HOGENOM" id="CLU_1808312_0_0_1"/>
<dbReference type="Proteomes" id="UP000015101">
    <property type="component" value="Unassembled WGS sequence"/>
</dbReference>
<dbReference type="InParanoid" id="T1EWE2"/>
<keyword evidence="4" id="KW-1185">Reference proteome</keyword>
<organism evidence="3 4">
    <name type="scientific">Helobdella robusta</name>
    <name type="common">Californian leech</name>
    <dbReference type="NCBI Taxonomy" id="6412"/>
    <lineage>
        <taxon>Eukaryota</taxon>
        <taxon>Metazoa</taxon>
        <taxon>Spiralia</taxon>
        <taxon>Lophotrochozoa</taxon>
        <taxon>Annelida</taxon>
        <taxon>Clitellata</taxon>
        <taxon>Hirudinea</taxon>
        <taxon>Rhynchobdellida</taxon>
        <taxon>Glossiphoniidae</taxon>
        <taxon>Helobdella</taxon>
    </lineage>
</organism>
<dbReference type="EMBL" id="KB097639">
    <property type="protein sequence ID" value="ESN93026.1"/>
    <property type="molecule type" value="Genomic_DNA"/>
</dbReference>
<proteinExistence type="predicted"/>
<dbReference type="SUPFAM" id="SSF47769">
    <property type="entry name" value="SAM/Pointed domain"/>
    <property type="match status" value="1"/>
</dbReference>
<reference evidence="2 4" key="2">
    <citation type="journal article" date="2013" name="Nature">
        <title>Insights into bilaterian evolution from three spiralian genomes.</title>
        <authorList>
            <person name="Simakov O."/>
            <person name="Marletaz F."/>
            <person name="Cho S.J."/>
            <person name="Edsinger-Gonzales E."/>
            <person name="Havlak P."/>
            <person name="Hellsten U."/>
            <person name="Kuo D.H."/>
            <person name="Larsson T."/>
            <person name="Lv J."/>
            <person name="Arendt D."/>
            <person name="Savage R."/>
            <person name="Osoegawa K."/>
            <person name="de Jong P."/>
            <person name="Grimwood J."/>
            <person name="Chapman J.A."/>
            <person name="Shapiro H."/>
            <person name="Aerts A."/>
            <person name="Otillar R.P."/>
            <person name="Terry A.Y."/>
            <person name="Boore J.L."/>
            <person name="Grigoriev I.V."/>
            <person name="Lindberg D.R."/>
            <person name="Seaver E.C."/>
            <person name="Weisblat D.A."/>
            <person name="Putnam N.H."/>
            <person name="Rokhsar D.S."/>
        </authorList>
    </citation>
    <scope>NUCLEOTIDE SEQUENCE</scope>
</reference>
<protein>
    <submittedName>
        <fullName evidence="2 3">Uncharacterized protein</fullName>
    </submittedName>
</protein>
<dbReference type="OrthoDB" id="6133291at2759"/>
<feature type="compositionally biased region" description="Polar residues" evidence="1">
    <location>
        <begin position="12"/>
        <end position="23"/>
    </location>
</feature>
<sequence length="143" mass="16095">MSLPSLKPSHHSIITQENSNSPLPNEKLSLAGKHQKFSFELFRKDFDGNPVKVHLAHAHNQEPDVHETGVPETVNWTCEEECFTNNFINGRRLILINSSTLTKLGIHDFEHIKFLASSIRRLIRVPFVSGNHSIADPHTNALG</sequence>
<name>T1EWE2_HELRO</name>
<reference evidence="4" key="1">
    <citation type="submission" date="2012-12" db="EMBL/GenBank/DDBJ databases">
        <authorList>
            <person name="Hellsten U."/>
            <person name="Grimwood J."/>
            <person name="Chapman J.A."/>
            <person name="Shapiro H."/>
            <person name="Aerts A."/>
            <person name="Otillar R.P."/>
            <person name="Terry A.Y."/>
            <person name="Boore J.L."/>
            <person name="Simakov O."/>
            <person name="Marletaz F."/>
            <person name="Cho S.-J."/>
            <person name="Edsinger-Gonzales E."/>
            <person name="Havlak P."/>
            <person name="Kuo D.-H."/>
            <person name="Larsson T."/>
            <person name="Lv J."/>
            <person name="Arendt D."/>
            <person name="Savage R."/>
            <person name="Osoegawa K."/>
            <person name="de Jong P."/>
            <person name="Lindberg D.R."/>
            <person name="Seaver E.C."/>
            <person name="Weisblat D.A."/>
            <person name="Putnam N.H."/>
            <person name="Grigoriev I.V."/>
            <person name="Rokhsar D.S."/>
        </authorList>
    </citation>
    <scope>NUCLEOTIDE SEQUENCE</scope>
</reference>
<dbReference type="CTD" id="20200892"/>
<evidence type="ECO:0000313" key="3">
    <source>
        <dbReference type="EnsemblMetazoa" id="HelroP165181"/>
    </source>
</evidence>
<evidence type="ECO:0000256" key="1">
    <source>
        <dbReference type="SAM" id="MobiDB-lite"/>
    </source>
</evidence>
<dbReference type="EnsemblMetazoa" id="HelroT165181">
    <property type="protein sequence ID" value="HelroP165181"/>
    <property type="gene ID" value="HelroG165181"/>
</dbReference>
<gene>
    <name evidence="3" type="primary">20200892</name>
    <name evidence="2" type="ORF">HELRODRAFT_165181</name>
</gene>
<dbReference type="RefSeq" id="XP_009029290.1">
    <property type="nucleotide sequence ID" value="XM_009031042.1"/>
</dbReference>
<dbReference type="GeneID" id="20200892"/>
<dbReference type="AlphaFoldDB" id="T1EWE2"/>
<reference evidence="3" key="3">
    <citation type="submission" date="2015-06" db="UniProtKB">
        <authorList>
            <consortium name="EnsemblMetazoa"/>
        </authorList>
    </citation>
    <scope>IDENTIFICATION</scope>
</reference>
<dbReference type="PANTHER" id="PTHR46829:SF1">
    <property type="entry name" value="STERILE ALPHA MOTIF DOMAIN-CONTAINING PROTEIN 15"/>
    <property type="match status" value="1"/>
</dbReference>
<dbReference type="InterPro" id="IPR013761">
    <property type="entry name" value="SAM/pointed_sf"/>
</dbReference>
<evidence type="ECO:0000313" key="4">
    <source>
        <dbReference type="Proteomes" id="UP000015101"/>
    </source>
</evidence>
<feature type="region of interest" description="Disordered" evidence="1">
    <location>
        <begin position="1"/>
        <end position="27"/>
    </location>
</feature>
<dbReference type="KEGG" id="hro:HELRODRAFT_165181"/>
<evidence type="ECO:0000313" key="2">
    <source>
        <dbReference type="EMBL" id="ESN93026.1"/>
    </source>
</evidence>
<dbReference type="Gene3D" id="1.10.150.50">
    <property type="entry name" value="Transcription Factor, Ets-1"/>
    <property type="match status" value="1"/>
</dbReference>
<dbReference type="EMBL" id="AMQM01001979">
    <property type="status" value="NOT_ANNOTATED_CDS"/>
    <property type="molecule type" value="Genomic_DNA"/>
</dbReference>
<accession>T1EWE2</accession>